<accession>A0ABS1SES9</accession>
<dbReference type="CDD" id="cd07067">
    <property type="entry name" value="HP_PGM_like"/>
    <property type="match status" value="1"/>
</dbReference>
<dbReference type="InterPro" id="IPR001345">
    <property type="entry name" value="PG/BPGM_mutase_AS"/>
</dbReference>
<dbReference type="Gene3D" id="3.40.50.1240">
    <property type="entry name" value="Phosphoglycerate mutase-like"/>
    <property type="match status" value="1"/>
</dbReference>
<dbReference type="PANTHER" id="PTHR48100">
    <property type="entry name" value="BROAD-SPECIFICITY PHOSPHATASE YOR283W-RELATED"/>
    <property type="match status" value="1"/>
</dbReference>
<dbReference type="InterPro" id="IPR050275">
    <property type="entry name" value="PGM_Phosphatase"/>
</dbReference>
<protein>
    <submittedName>
        <fullName evidence="1">Histidine phosphatase family protein</fullName>
    </submittedName>
</protein>
<dbReference type="Pfam" id="PF00300">
    <property type="entry name" value="His_Phos_1"/>
    <property type="match status" value="1"/>
</dbReference>
<dbReference type="Proteomes" id="UP001645859">
    <property type="component" value="Unassembled WGS sequence"/>
</dbReference>
<dbReference type="InterPro" id="IPR029033">
    <property type="entry name" value="His_PPase_superfam"/>
</dbReference>
<gene>
    <name evidence="1" type="ORF">D3230_07075</name>
</gene>
<comment type="caution">
    <text evidence="1">The sequence shown here is derived from an EMBL/GenBank/DDBJ whole genome shotgun (WGS) entry which is preliminary data.</text>
</comment>
<dbReference type="SMART" id="SM00855">
    <property type="entry name" value="PGAM"/>
    <property type="match status" value="1"/>
</dbReference>
<sequence>MTVPSSPRLASTGSAVHHIAVVRHGETDWNLAGRIQGRTEIPLNDTGRAQAADTAAALARAAETLGLWRGLFASPLSRASETAEIIGRGLALPAPRIDEELWERDFGAAEGVCVPEAHERWPGLEIPDAETLEALGTRTASAFDRILAAAPGSIVVAHGAMIRAGLGRLTGTPMPRIANGEVWILRRPDTASDSAARHTAIRLDVLGDLSAQGTGDRDLEPASS</sequence>
<keyword evidence="2" id="KW-1185">Reference proteome</keyword>
<name>A0ABS1SES9_9MICO</name>
<dbReference type="SUPFAM" id="SSF53254">
    <property type="entry name" value="Phosphoglycerate mutase-like"/>
    <property type="match status" value="1"/>
</dbReference>
<organism evidence="1 2">
    <name type="scientific">Leucobacter chromiireducens subsp. solipictus</name>
    <dbReference type="NCBI Taxonomy" id="398235"/>
    <lineage>
        <taxon>Bacteria</taxon>
        <taxon>Bacillati</taxon>
        <taxon>Actinomycetota</taxon>
        <taxon>Actinomycetes</taxon>
        <taxon>Micrococcales</taxon>
        <taxon>Microbacteriaceae</taxon>
        <taxon>Leucobacter</taxon>
    </lineage>
</organism>
<evidence type="ECO:0000313" key="1">
    <source>
        <dbReference type="EMBL" id="MBL3679059.1"/>
    </source>
</evidence>
<reference evidence="1 2" key="1">
    <citation type="submission" date="2018-09" db="EMBL/GenBank/DDBJ databases">
        <title>Comparative genomics of Leucobacter spp.</title>
        <authorList>
            <person name="Reis A.C."/>
            <person name="Kolvenbach B.A."/>
            <person name="Corvini P.F.X."/>
            <person name="Nunes O.C."/>
        </authorList>
    </citation>
    <scope>NUCLEOTIDE SEQUENCE [LARGE SCALE GENOMIC DNA]</scope>
    <source>
        <strain evidence="1 2">TAN 31504</strain>
    </source>
</reference>
<evidence type="ECO:0000313" key="2">
    <source>
        <dbReference type="Proteomes" id="UP001645859"/>
    </source>
</evidence>
<dbReference type="PROSITE" id="PS00175">
    <property type="entry name" value="PG_MUTASE"/>
    <property type="match status" value="1"/>
</dbReference>
<proteinExistence type="predicted"/>
<dbReference type="InterPro" id="IPR013078">
    <property type="entry name" value="His_Pase_superF_clade-1"/>
</dbReference>
<dbReference type="EMBL" id="QYAC01000003">
    <property type="protein sequence ID" value="MBL3679059.1"/>
    <property type="molecule type" value="Genomic_DNA"/>
</dbReference>
<dbReference type="RefSeq" id="WP_202344324.1">
    <property type="nucleotide sequence ID" value="NZ_BAAAPI010000013.1"/>
</dbReference>